<keyword evidence="1" id="KW-0460">Magnesium</keyword>
<dbReference type="InterPro" id="IPR005502">
    <property type="entry name" value="Ribosyl_crysJ1"/>
</dbReference>
<name>A0A520KTI1_METT2</name>
<feature type="binding site" evidence="1">
    <location>
        <position position="49"/>
    </location>
    <ligand>
        <name>Mg(2+)</name>
        <dbReference type="ChEBI" id="CHEBI:18420"/>
        <label>1</label>
    </ligand>
</feature>
<dbReference type="GO" id="GO:0046872">
    <property type="term" value="F:metal ion binding"/>
    <property type="evidence" value="ECO:0007669"/>
    <property type="project" value="UniProtKB-KW"/>
</dbReference>
<feature type="binding site" evidence="1">
    <location>
        <position position="257"/>
    </location>
    <ligand>
        <name>Mg(2+)</name>
        <dbReference type="ChEBI" id="CHEBI:18420"/>
        <label>1</label>
    </ligand>
</feature>
<dbReference type="InterPro" id="IPR036705">
    <property type="entry name" value="Ribosyl_crysJ1_sf"/>
</dbReference>
<feature type="binding site" evidence="1">
    <location>
        <position position="256"/>
    </location>
    <ligand>
        <name>Mg(2+)</name>
        <dbReference type="ChEBI" id="CHEBI:18420"/>
        <label>1</label>
    </ligand>
</feature>
<dbReference type="PANTHER" id="PTHR16222:SF12">
    <property type="entry name" value="ADP-RIBOSYLGLYCOHYDROLASE-RELATED"/>
    <property type="match status" value="1"/>
</dbReference>
<sequence length="310" mass="33842">MLNIVEDRILGSIYGFIIGDVLGEPFEGLTKDEIRGIEIDLGDRIEYTDDSILFLIVASSLIRNKCVSRRDIAKSILKNRDYIPRIGPTTLSAISHLERSNLNYISKEGTTNGAAMRSPPIGYIIESKNIKEICKNVYISSSITHGISVAISGACAIAEAVSTAIDGYDLDKILRNALQAAKIGSEYGIKDDHSNFLLISRIESILKSDKSIEESSEYKLSIDTVDTVPLVFKSLNEGLDFKETLIKTVSLGGDTDTISAMTGSILGAMVGLKGIPSSWKNKIDKLNIVADCMTDLRDIGSKLAIIRKKY</sequence>
<gene>
    <name evidence="2" type="ORF">EF806_00305</name>
</gene>
<dbReference type="Pfam" id="PF03747">
    <property type="entry name" value="ADP_ribosyl_GH"/>
    <property type="match status" value="1"/>
</dbReference>
<reference evidence="2 3" key="1">
    <citation type="journal article" date="2019" name="Nat. Microbiol.">
        <title>Wide diversity of methane and short-chain alkane metabolisms in uncultured archaea.</title>
        <authorList>
            <person name="Borrel G."/>
            <person name="Adam P.S."/>
            <person name="McKay L.J."/>
            <person name="Chen L.X."/>
            <person name="Sierra-Garcia I.N."/>
            <person name="Sieber C.M."/>
            <person name="Letourneur Q."/>
            <person name="Ghozlane A."/>
            <person name="Andersen G.L."/>
            <person name="Li W.J."/>
            <person name="Hallam S.J."/>
            <person name="Muyzer G."/>
            <person name="de Oliveira V.M."/>
            <person name="Inskeep W.P."/>
            <person name="Banfield J.F."/>
            <person name="Gribaldo S."/>
        </authorList>
    </citation>
    <scope>NUCLEOTIDE SEQUENCE [LARGE SCALE GENOMIC DNA]</scope>
    <source>
        <strain evidence="2">NM1a</strain>
    </source>
</reference>
<accession>A0A520KTI1</accession>
<keyword evidence="1" id="KW-0479">Metal-binding</keyword>
<organism evidence="2 3">
    <name type="scientific">Methanoliparum thermophilum</name>
    <dbReference type="NCBI Taxonomy" id="2491083"/>
    <lineage>
        <taxon>Archaea</taxon>
        <taxon>Methanobacteriati</taxon>
        <taxon>Methanobacteriota</taxon>
        <taxon>Candidatus Methanoliparia</taxon>
        <taxon>Candidatus Methanoliparales</taxon>
        <taxon>Candidatus Methanoliparaceae</taxon>
        <taxon>Candidatus Methanoliparum</taxon>
    </lineage>
</organism>
<dbReference type="InterPro" id="IPR050792">
    <property type="entry name" value="ADP-ribosylglycohydrolase"/>
</dbReference>
<dbReference type="EMBL" id="RXIF01000002">
    <property type="protein sequence ID" value="RZN65378.1"/>
    <property type="molecule type" value="Genomic_DNA"/>
</dbReference>
<feature type="binding site" evidence="1">
    <location>
        <position position="50"/>
    </location>
    <ligand>
        <name>Mg(2+)</name>
        <dbReference type="ChEBI" id="CHEBI:18420"/>
        <label>1</label>
    </ligand>
</feature>
<dbReference type="AlphaFoldDB" id="A0A520KTI1"/>
<evidence type="ECO:0000313" key="2">
    <source>
        <dbReference type="EMBL" id="RZN65378.1"/>
    </source>
</evidence>
<feature type="binding site" evidence="1">
    <location>
        <position position="48"/>
    </location>
    <ligand>
        <name>Mg(2+)</name>
        <dbReference type="ChEBI" id="CHEBI:18420"/>
        <label>1</label>
    </ligand>
</feature>
<proteinExistence type="predicted"/>
<comment type="caution">
    <text evidence="2">The sequence shown here is derived from an EMBL/GenBank/DDBJ whole genome shotgun (WGS) entry which is preliminary data.</text>
</comment>
<evidence type="ECO:0008006" key="4">
    <source>
        <dbReference type="Google" id="ProtNLM"/>
    </source>
</evidence>
<evidence type="ECO:0000313" key="3">
    <source>
        <dbReference type="Proteomes" id="UP000317158"/>
    </source>
</evidence>
<dbReference type="Proteomes" id="UP000317158">
    <property type="component" value="Unassembled WGS sequence"/>
</dbReference>
<dbReference type="PANTHER" id="PTHR16222">
    <property type="entry name" value="ADP-RIBOSYLGLYCOHYDROLASE"/>
    <property type="match status" value="1"/>
</dbReference>
<dbReference type="Gene3D" id="1.10.4080.10">
    <property type="entry name" value="ADP-ribosylation/Crystallin J1"/>
    <property type="match status" value="1"/>
</dbReference>
<evidence type="ECO:0000256" key="1">
    <source>
        <dbReference type="PIRSR" id="PIRSR605502-1"/>
    </source>
</evidence>
<protein>
    <recommendedName>
        <fullName evidence="4">ADP-ribosylglycohydrolase family protein</fullName>
    </recommendedName>
</protein>
<comment type="cofactor">
    <cofactor evidence="1">
        <name>Mg(2+)</name>
        <dbReference type="ChEBI" id="CHEBI:18420"/>
    </cofactor>
    <text evidence="1">Binds 2 magnesium ions per subunit.</text>
</comment>
<dbReference type="SUPFAM" id="SSF101478">
    <property type="entry name" value="ADP-ribosylglycohydrolase"/>
    <property type="match status" value="1"/>
</dbReference>
<feature type="binding site" evidence="1">
    <location>
        <position position="254"/>
    </location>
    <ligand>
        <name>Mg(2+)</name>
        <dbReference type="ChEBI" id="CHEBI:18420"/>
        <label>1</label>
    </ligand>
</feature>